<dbReference type="InterPro" id="IPR036380">
    <property type="entry name" value="Isochorismatase-like_sf"/>
</dbReference>
<dbReference type="RefSeq" id="XP_022472821.1">
    <property type="nucleotide sequence ID" value="XM_022620722.1"/>
</dbReference>
<protein>
    <recommendedName>
        <fullName evidence="3">Isochorismatase</fullName>
    </recommendedName>
</protein>
<accession>A0A1G4B2K6</accession>
<name>A0A1G4B2K6_9PEZI</name>
<comment type="caution">
    <text evidence="1">The sequence shown here is derived from an EMBL/GenBank/DDBJ whole genome shotgun (WGS) entry which is preliminary data.</text>
</comment>
<organism evidence="1 2">
    <name type="scientific">Colletotrichum orchidophilum</name>
    <dbReference type="NCBI Taxonomy" id="1209926"/>
    <lineage>
        <taxon>Eukaryota</taxon>
        <taxon>Fungi</taxon>
        <taxon>Dikarya</taxon>
        <taxon>Ascomycota</taxon>
        <taxon>Pezizomycotina</taxon>
        <taxon>Sordariomycetes</taxon>
        <taxon>Hypocreomycetidae</taxon>
        <taxon>Glomerellales</taxon>
        <taxon>Glomerellaceae</taxon>
        <taxon>Colletotrichum</taxon>
    </lineage>
</organism>
<dbReference type="GeneID" id="34562232"/>
<evidence type="ECO:0000313" key="2">
    <source>
        <dbReference type="Proteomes" id="UP000176998"/>
    </source>
</evidence>
<dbReference type="Gene3D" id="3.40.50.850">
    <property type="entry name" value="Isochorismatase-like"/>
    <property type="match status" value="1"/>
</dbReference>
<keyword evidence="2" id="KW-1185">Reference proteome</keyword>
<dbReference type="SUPFAM" id="SSF52499">
    <property type="entry name" value="Isochorismatase-like hydrolases"/>
    <property type="match status" value="1"/>
</dbReference>
<dbReference type="STRING" id="1209926.A0A1G4B2K6"/>
<evidence type="ECO:0008006" key="3">
    <source>
        <dbReference type="Google" id="ProtNLM"/>
    </source>
</evidence>
<dbReference type="OrthoDB" id="167809at2759"/>
<reference evidence="1 2" key="1">
    <citation type="submission" date="2016-09" db="EMBL/GenBank/DDBJ databases">
        <authorList>
            <person name="Capua I."/>
            <person name="De Benedictis P."/>
            <person name="Joannis T."/>
            <person name="Lombin L.H."/>
            <person name="Cattoli G."/>
        </authorList>
    </citation>
    <scope>NUCLEOTIDE SEQUENCE [LARGE SCALE GENOMIC DNA]</scope>
    <source>
        <strain evidence="1 2">IMI 309357</strain>
    </source>
</reference>
<proteinExistence type="predicted"/>
<sequence>MMATNQESQAQHANTAVVLIDSFNDLLHHEGKVYSSVKEPLEVTGTNDNLKTRVSAARERKIAIFYALHRT</sequence>
<dbReference type="Proteomes" id="UP000176998">
    <property type="component" value="Unassembled WGS sequence"/>
</dbReference>
<dbReference type="AlphaFoldDB" id="A0A1G4B2K6"/>
<dbReference type="EMBL" id="MJBS01000080">
    <property type="protein sequence ID" value="OHE95660.1"/>
    <property type="molecule type" value="Genomic_DNA"/>
</dbReference>
<evidence type="ECO:0000313" key="1">
    <source>
        <dbReference type="EMBL" id="OHE95660.1"/>
    </source>
</evidence>
<gene>
    <name evidence="1" type="ORF">CORC01_09092</name>
</gene>